<comment type="caution">
    <text evidence="6">Lacks conserved residue(s) required for the propagation of feature annotation.</text>
</comment>
<feature type="domain" description="Copper resistance protein D" evidence="7">
    <location>
        <begin position="196"/>
        <end position="297"/>
    </location>
</feature>
<keyword evidence="5 6" id="KW-0472">Membrane</keyword>
<feature type="transmembrane region" description="Helical" evidence="6">
    <location>
        <begin position="389"/>
        <end position="412"/>
    </location>
</feature>
<dbReference type="AlphaFoldDB" id="A0A4P7C5B0"/>
<feature type="transmembrane region" description="Helical" evidence="6">
    <location>
        <begin position="455"/>
        <end position="472"/>
    </location>
</feature>
<protein>
    <recommendedName>
        <fullName evidence="6">Copper resistance protein D</fullName>
    </recommendedName>
</protein>
<evidence type="ECO:0000256" key="6">
    <source>
        <dbReference type="RuleBase" id="RU369037"/>
    </source>
</evidence>
<comment type="similarity">
    <text evidence="6">Belongs to the CopD family.</text>
</comment>
<dbReference type="OrthoDB" id="113685at2"/>
<keyword evidence="6" id="KW-0186">Copper</keyword>
<feature type="transmembrane region" description="Helical" evidence="6">
    <location>
        <begin position="359"/>
        <end position="377"/>
    </location>
</feature>
<dbReference type="PANTHER" id="PTHR34820">
    <property type="entry name" value="INNER MEMBRANE PROTEIN YEBZ"/>
    <property type="match status" value="1"/>
</dbReference>
<evidence type="ECO:0000256" key="5">
    <source>
        <dbReference type="ARBA" id="ARBA00023136"/>
    </source>
</evidence>
<feature type="transmembrane region" description="Helical" evidence="6">
    <location>
        <begin position="96"/>
        <end position="116"/>
    </location>
</feature>
<dbReference type="Proteomes" id="UP000294325">
    <property type="component" value="Chromosome"/>
</dbReference>
<evidence type="ECO:0000256" key="4">
    <source>
        <dbReference type="ARBA" id="ARBA00022989"/>
    </source>
</evidence>
<dbReference type="InterPro" id="IPR032694">
    <property type="entry name" value="CopC/D"/>
</dbReference>
<dbReference type="Pfam" id="PF05425">
    <property type="entry name" value="CopD"/>
    <property type="match status" value="1"/>
</dbReference>
<gene>
    <name evidence="8" type="ORF">E3U44_17090</name>
</gene>
<dbReference type="GO" id="GO:0046688">
    <property type="term" value="P:response to copper ion"/>
    <property type="evidence" value="ECO:0007669"/>
    <property type="project" value="UniProtKB-UniRule"/>
</dbReference>
<dbReference type="GO" id="GO:0006825">
    <property type="term" value="P:copper ion transport"/>
    <property type="evidence" value="ECO:0007669"/>
    <property type="project" value="InterPro"/>
</dbReference>
<accession>A0A4P7C5B0</accession>
<feature type="transmembrane region" description="Helical" evidence="6">
    <location>
        <begin position="54"/>
        <end position="76"/>
    </location>
</feature>
<dbReference type="PANTHER" id="PTHR34820:SF4">
    <property type="entry name" value="INNER MEMBRANE PROTEIN YEBZ"/>
    <property type="match status" value="1"/>
</dbReference>
<evidence type="ECO:0000313" key="8">
    <source>
        <dbReference type="EMBL" id="QBQ56032.1"/>
    </source>
</evidence>
<organism evidence="8 9">
    <name type="scientific">Nitrosococcus wardiae</name>
    <dbReference type="NCBI Taxonomy" id="1814290"/>
    <lineage>
        <taxon>Bacteria</taxon>
        <taxon>Pseudomonadati</taxon>
        <taxon>Pseudomonadota</taxon>
        <taxon>Gammaproteobacteria</taxon>
        <taxon>Chromatiales</taxon>
        <taxon>Chromatiaceae</taxon>
        <taxon>Nitrosococcus</taxon>
    </lineage>
</organism>
<comment type="subcellular location">
    <subcellularLocation>
        <location evidence="6">Cell inner membrane</location>
        <topology evidence="6">Multi-pass membrane protein</topology>
    </subcellularLocation>
    <subcellularLocation>
        <location evidence="1">Cell membrane</location>
        <topology evidence="1">Multi-pass membrane protein</topology>
    </subcellularLocation>
</comment>
<dbReference type="EMBL" id="CP038033">
    <property type="protein sequence ID" value="QBQ56032.1"/>
    <property type="molecule type" value="Genomic_DNA"/>
</dbReference>
<evidence type="ECO:0000256" key="2">
    <source>
        <dbReference type="ARBA" id="ARBA00022475"/>
    </source>
</evidence>
<evidence type="ECO:0000313" key="9">
    <source>
        <dbReference type="Proteomes" id="UP000294325"/>
    </source>
</evidence>
<feature type="transmembrane region" description="Helical" evidence="6">
    <location>
        <begin position="12"/>
        <end position="34"/>
    </location>
</feature>
<keyword evidence="3 6" id="KW-0812">Transmembrane</keyword>
<feature type="transmembrane region" description="Helical" evidence="6">
    <location>
        <begin position="165"/>
        <end position="185"/>
    </location>
</feature>
<feature type="transmembrane region" description="Helical" evidence="6">
    <location>
        <begin position="233"/>
        <end position="255"/>
    </location>
</feature>
<dbReference type="GO" id="GO:0005886">
    <property type="term" value="C:plasma membrane"/>
    <property type="evidence" value="ECO:0007669"/>
    <property type="project" value="UniProtKB-SubCell"/>
</dbReference>
<dbReference type="KEGG" id="nwr:E3U44_17090"/>
<keyword evidence="2 6" id="KW-1003">Cell membrane</keyword>
<feature type="transmembrane region" description="Helical" evidence="6">
    <location>
        <begin position="197"/>
        <end position="221"/>
    </location>
</feature>
<comment type="function">
    <text evidence="6">Involved in copper resistance.</text>
</comment>
<keyword evidence="4 6" id="KW-1133">Transmembrane helix</keyword>
<feature type="transmembrane region" description="Helical" evidence="6">
    <location>
        <begin position="123"/>
        <end position="145"/>
    </location>
</feature>
<evidence type="ECO:0000259" key="7">
    <source>
        <dbReference type="Pfam" id="PF05425"/>
    </source>
</evidence>
<dbReference type="RefSeq" id="WP_134359285.1">
    <property type="nucleotide sequence ID" value="NZ_CP038033.1"/>
</dbReference>
<dbReference type="InterPro" id="IPR008457">
    <property type="entry name" value="Cu-R_CopD_dom"/>
</dbReference>
<keyword evidence="9" id="KW-1185">Reference proteome</keyword>
<reference evidence="8 9" key="1">
    <citation type="submission" date="2019-03" db="EMBL/GenBank/DDBJ databases">
        <title>The genome sequence of Nitrosococcus wardiae strain D1FHST reveals the archetypal metabolic capacity of ammonia-oxidizing Gammaproteobacteria.</title>
        <authorList>
            <person name="Wang L."/>
            <person name="Lim C.K."/>
            <person name="Hanson T.E."/>
            <person name="Dang H."/>
            <person name="Klotz M.G."/>
        </authorList>
    </citation>
    <scope>NUCLEOTIDE SEQUENCE [LARGE SCALE GENOMIC DNA]</scope>
    <source>
        <strain evidence="8 9">D1FHS</strain>
    </source>
</reference>
<feature type="transmembrane region" description="Helical" evidence="6">
    <location>
        <begin position="424"/>
        <end position="443"/>
    </location>
</feature>
<feature type="transmembrane region" description="Helical" evidence="6">
    <location>
        <begin position="276"/>
        <end position="297"/>
    </location>
</feature>
<feature type="transmembrane region" description="Helical" evidence="6">
    <location>
        <begin position="517"/>
        <end position="537"/>
    </location>
</feature>
<evidence type="ECO:0000256" key="1">
    <source>
        <dbReference type="ARBA" id="ARBA00004651"/>
    </source>
</evidence>
<sequence>MTLLIEFFDVLLHGLDLIALGLAMGGGVVALAVLRPWQPLTIMGRVALQRSAYLITVGGGGLVATQLLRLAFQFWISLDGLRDWPMAQFLATDFAQAGIVRIMAALGLTAVSWFWLSRRPASLPGWVGLALLAGGVMIAGAWLVHGASRIDNRVPLMAITVVHQWAAVIWVGGILHLLALWRLLWGNLEASYLWPRWMARFSPVALGSVILLIVAGVYLALNYVGSWQGLIGTGYGTMVLTKVVLLLLALFLAARNFSQVRRWRKQRQATGVLEKLPPFLGAEAWVLSIVLLSAAALTSLPPAVDTPDQQASFTEVADRFMPRVPRLVPPSREEYSAAASSVFDIYALPVAVERAQSEFNHNFSGAVVLLMALLAFVDRSRFFPWARHWPLLFLGLAVFLFLFAASTVWPLGAESFWQTLQVPVVLQHRLLTVLVIAVGLFEWRVRTGKLTHPRAVLFFPLLCIVGGGLLLTHSHTVFALKSEFLIEVNHATLGILAVVMGVGRWLELRLDSAEGHWAGWVWRISFILAGLLLLFYSETPVPDGDKH</sequence>
<proteinExistence type="inferred from homology"/>
<name>A0A4P7C5B0_9GAMM</name>
<keyword evidence="6" id="KW-0997">Cell inner membrane</keyword>
<feature type="transmembrane region" description="Helical" evidence="6">
    <location>
        <begin position="484"/>
        <end position="505"/>
    </location>
</feature>
<evidence type="ECO:0000256" key="3">
    <source>
        <dbReference type="ARBA" id="ARBA00022692"/>
    </source>
</evidence>